<sequence>MMTKLLGCCVLDRHNRVTLSLLFISDSFSANTQPYALTSNNSSTHLRSFSLCHQSSNLCLFWMDLMPVSFCGLSLSPPSFGYLSN</sequence>
<reference evidence="1 2" key="1">
    <citation type="submission" date="2024-01" db="EMBL/GenBank/DDBJ databases">
        <title>The genomes of 5 underutilized Papilionoideae crops provide insights into root nodulation and disease resistanc.</title>
        <authorList>
            <person name="Jiang F."/>
        </authorList>
    </citation>
    <scope>NUCLEOTIDE SEQUENCE [LARGE SCALE GENOMIC DNA]</scope>
    <source>
        <strain evidence="1">DUOXIRENSHENG_FW03</strain>
        <tissue evidence="1">Leaves</tissue>
    </source>
</reference>
<protein>
    <submittedName>
        <fullName evidence="1">Uncharacterized protein</fullName>
    </submittedName>
</protein>
<gene>
    <name evidence="1" type="ORF">VNO78_04426</name>
</gene>
<dbReference type="AlphaFoldDB" id="A0AAN9T3M1"/>
<proteinExistence type="predicted"/>
<comment type="caution">
    <text evidence="1">The sequence shown here is derived from an EMBL/GenBank/DDBJ whole genome shotgun (WGS) entry which is preliminary data.</text>
</comment>
<keyword evidence="2" id="KW-1185">Reference proteome</keyword>
<dbReference type="Proteomes" id="UP001386955">
    <property type="component" value="Unassembled WGS sequence"/>
</dbReference>
<dbReference type="EMBL" id="JAYMYS010000001">
    <property type="protein sequence ID" value="KAK7412795.1"/>
    <property type="molecule type" value="Genomic_DNA"/>
</dbReference>
<evidence type="ECO:0000313" key="2">
    <source>
        <dbReference type="Proteomes" id="UP001386955"/>
    </source>
</evidence>
<name>A0AAN9T3M1_PSOTE</name>
<organism evidence="1 2">
    <name type="scientific">Psophocarpus tetragonolobus</name>
    <name type="common">Winged bean</name>
    <name type="synonym">Dolichos tetragonolobus</name>
    <dbReference type="NCBI Taxonomy" id="3891"/>
    <lineage>
        <taxon>Eukaryota</taxon>
        <taxon>Viridiplantae</taxon>
        <taxon>Streptophyta</taxon>
        <taxon>Embryophyta</taxon>
        <taxon>Tracheophyta</taxon>
        <taxon>Spermatophyta</taxon>
        <taxon>Magnoliopsida</taxon>
        <taxon>eudicotyledons</taxon>
        <taxon>Gunneridae</taxon>
        <taxon>Pentapetalae</taxon>
        <taxon>rosids</taxon>
        <taxon>fabids</taxon>
        <taxon>Fabales</taxon>
        <taxon>Fabaceae</taxon>
        <taxon>Papilionoideae</taxon>
        <taxon>50 kb inversion clade</taxon>
        <taxon>NPAAA clade</taxon>
        <taxon>indigoferoid/millettioid clade</taxon>
        <taxon>Phaseoleae</taxon>
        <taxon>Psophocarpus</taxon>
    </lineage>
</organism>
<accession>A0AAN9T3M1</accession>
<evidence type="ECO:0000313" key="1">
    <source>
        <dbReference type="EMBL" id="KAK7412795.1"/>
    </source>
</evidence>